<dbReference type="Proteomes" id="UP000763557">
    <property type="component" value="Unassembled WGS sequence"/>
</dbReference>
<evidence type="ECO:0000313" key="11">
    <source>
        <dbReference type="Proteomes" id="UP000763557"/>
    </source>
</evidence>
<gene>
    <name evidence="10" type="ORF">GC106_44340</name>
</gene>
<evidence type="ECO:0000256" key="2">
    <source>
        <dbReference type="ARBA" id="ARBA00022801"/>
    </source>
</evidence>
<evidence type="ECO:0000256" key="6">
    <source>
        <dbReference type="ARBA" id="ARBA00023295"/>
    </source>
</evidence>
<dbReference type="Gene3D" id="3.20.20.40">
    <property type="entry name" value="1, 4-beta cellobiohydrolase"/>
    <property type="match status" value="1"/>
</dbReference>
<evidence type="ECO:0000256" key="1">
    <source>
        <dbReference type="ARBA" id="ARBA00022729"/>
    </source>
</evidence>
<keyword evidence="7 9" id="KW-0624">Polysaccharide degradation</keyword>
<organism evidence="10 11">
    <name type="scientific">Kibdelosporangium persicum</name>
    <dbReference type="NCBI Taxonomy" id="2698649"/>
    <lineage>
        <taxon>Bacteria</taxon>
        <taxon>Bacillati</taxon>
        <taxon>Actinomycetota</taxon>
        <taxon>Actinomycetes</taxon>
        <taxon>Pseudonocardiales</taxon>
        <taxon>Pseudonocardiaceae</taxon>
        <taxon>Kibdelosporangium</taxon>
    </lineage>
</organism>
<evidence type="ECO:0000256" key="4">
    <source>
        <dbReference type="ARBA" id="ARBA00023157"/>
    </source>
</evidence>
<evidence type="ECO:0000256" key="7">
    <source>
        <dbReference type="ARBA" id="ARBA00023326"/>
    </source>
</evidence>
<sequence>MLAVMRIKSLGLLAASLLLMTVPVAQAADGNPLEKTNGFYVDPDSNPAVWVSEHPNDKPRVDMIRSAISTKAGARWFGNWSGDVRAAVDSFTWAADVVDKLPILVAYNIPGRDCGGHSSGGAGSPDAYKAWISQFADGIGGKPAIVIIEPDAVAQLACLPLKEQQTRLDLLRYAADQFAQKAPNTWAYLDGGNATWIAADIMAERLNAAGVSAIRGFALNVSNFHTTAASTAYGNEVNANLSRKFSYTKPFVVDTSRNGNGSDGEWCNPSGRKLGTPSQVGGGAEMLLWVKVPGDSDGDCGAIRGIPAGTFSPDLAMGLIEGK</sequence>
<evidence type="ECO:0000313" key="10">
    <source>
        <dbReference type="EMBL" id="NRN67201.1"/>
    </source>
</evidence>
<reference evidence="10 11" key="1">
    <citation type="submission" date="2020-01" db="EMBL/GenBank/DDBJ databases">
        <title>Kibdelosporangium persica a novel Actinomycetes from a hot desert in Iran.</title>
        <authorList>
            <person name="Safaei N."/>
            <person name="Zaburannyi N."/>
            <person name="Mueller R."/>
            <person name="Wink J."/>
        </authorList>
    </citation>
    <scope>NUCLEOTIDE SEQUENCE [LARGE SCALE GENOMIC DNA]</scope>
    <source>
        <strain evidence="10 11">4NS15</strain>
    </source>
</reference>
<evidence type="ECO:0000256" key="5">
    <source>
        <dbReference type="ARBA" id="ARBA00023277"/>
    </source>
</evidence>
<feature type="chain" id="PRO_5044973615" description="Glucanase" evidence="9">
    <location>
        <begin position="28"/>
        <end position="323"/>
    </location>
</feature>
<dbReference type="Pfam" id="PF01341">
    <property type="entry name" value="Glyco_hydro_6"/>
    <property type="match status" value="1"/>
</dbReference>
<keyword evidence="3 9" id="KW-0136">Cellulose degradation</keyword>
<comment type="caution">
    <text evidence="10">The sequence shown here is derived from an EMBL/GenBank/DDBJ whole genome shotgun (WGS) entry which is preliminary data.</text>
</comment>
<dbReference type="EMBL" id="JAAATY010000013">
    <property type="protein sequence ID" value="NRN67201.1"/>
    <property type="molecule type" value="Genomic_DNA"/>
</dbReference>
<name>A0ABX2F8F1_9PSEU</name>
<evidence type="ECO:0000256" key="8">
    <source>
        <dbReference type="PROSITE-ProRule" id="PRU10056"/>
    </source>
</evidence>
<dbReference type="PANTHER" id="PTHR34876:SF4">
    <property type="entry name" value="1,4-BETA-D-GLUCAN CELLOBIOHYDROLASE C-RELATED"/>
    <property type="match status" value="1"/>
</dbReference>
<dbReference type="InterPro" id="IPR016288">
    <property type="entry name" value="Beta_cellobiohydrolase"/>
</dbReference>
<keyword evidence="1 9" id="KW-0732">Signal</keyword>
<feature type="signal peptide" evidence="9">
    <location>
        <begin position="1"/>
        <end position="27"/>
    </location>
</feature>
<evidence type="ECO:0000256" key="9">
    <source>
        <dbReference type="RuleBase" id="RU361186"/>
    </source>
</evidence>
<dbReference type="PRINTS" id="PR00733">
    <property type="entry name" value="GLHYDRLASE6"/>
</dbReference>
<dbReference type="InterPro" id="IPR001524">
    <property type="entry name" value="Glyco_hydro_6_CS"/>
</dbReference>
<protein>
    <recommendedName>
        <fullName evidence="9">Glucanase</fullName>
        <ecNumber evidence="9">3.2.1.-</ecNumber>
    </recommendedName>
</protein>
<keyword evidence="6 9" id="KW-0326">Glycosidase</keyword>
<keyword evidence="2 9" id="KW-0378">Hydrolase</keyword>
<comment type="similarity">
    <text evidence="9">Belongs to the glycosyl hydrolase family 6.</text>
</comment>
<dbReference type="SUPFAM" id="SSF51989">
    <property type="entry name" value="Glycosyl hydrolases family 6, cellulases"/>
    <property type="match status" value="1"/>
</dbReference>
<keyword evidence="4" id="KW-1015">Disulfide bond</keyword>
<keyword evidence="11" id="KW-1185">Reference proteome</keyword>
<proteinExistence type="inferred from homology"/>
<dbReference type="InterPro" id="IPR036434">
    <property type="entry name" value="Beta_cellobiohydrolase_sf"/>
</dbReference>
<dbReference type="PIRSF" id="PIRSF001100">
    <property type="entry name" value="Beta_cellobiohydrolase"/>
    <property type="match status" value="1"/>
</dbReference>
<keyword evidence="5 9" id="KW-0119">Carbohydrate metabolism</keyword>
<dbReference type="PROSITE" id="PS00655">
    <property type="entry name" value="GLYCOSYL_HYDROL_F6_1"/>
    <property type="match status" value="1"/>
</dbReference>
<evidence type="ECO:0000256" key="3">
    <source>
        <dbReference type="ARBA" id="ARBA00023001"/>
    </source>
</evidence>
<dbReference type="EC" id="3.2.1.-" evidence="9"/>
<accession>A0ABX2F8F1</accession>
<dbReference type="PANTHER" id="PTHR34876">
    <property type="match status" value="1"/>
</dbReference>
<feature type="active site" evidence="8">
    <location>
        <position position="113"/>
    </location>
</feature>